<evidence type="ECO:0000313" key="18">
    <source>
        <dbReference type="Proteomes" id="UP001294412"/>
    </source>
</evidence>
<name>A0ABU5HZV3_9HYPH</name>
<comment type="subcellular location">
    <subcellularLocation>
        <location evidence="1">Cell inner membrane</location>
        <topology evidence="1">Single-pass type II membrane protein</topology>
        <orientation evidence="1">Periplasmic side</orientation>
    </subcellularLocation>
</comment>
<dbReference type="InterPro" id="IPR027304">
    <property type="entry name" value="Trigger_fact/SurA_dom_sf"/>
</dbReference>
<evidence type="ECO:0000256" key="13">
    <source>
        <dbReference type="ARBA" id="ARBA00042775"/>
    </source>
</evidence>
<comment type="similarity">
    <text evidence="11">Belongs to the PpiD chaperone family.</text>
</comment>
<dbReference type="InterPro" id="IPR046357">
    <property type="entry name" value="PPIase_dom_sf"/>
</dbReference>
<keyword evidence="18" id="KW-1185">Reference proteome</keyword>
<dbReference type="Gene3D" id="1.10.4030.10">
    <property type="entry name" value="Porin chaperone SurA, peptide-binding domain"/>
    <property type="match status" value="1"/>
</dbReference>
<evidence type="ECO:0000259" key="16">
    <source>
        <dbReference type="PROSITE" id="PS50198"/>
    </source>
</evidence>
<evidence type="ECO:0000256" key="7">
    <source>
        <dbReference type="ARBA" id="ARBA00023136"/>
    </source>
</evidence>
<evidence type="ECO:0000256" key="4">
    <source>
        <dbReference type="ARBA" id="ARBA00022519"/>
    </source>
</evidence>
<evidence type="ECO:0000256" key="1">
    <source>
        <dbReference type="ARBA" id="ARBA00004382"/>
    </source>
</evidence>
<evidence type="ECO:0000256" key="9">
    <source>
        <dbReference type="ARBA" id="ARBA00030642"/>
    </source>
</evidence>
<dbReference type="Pfam" id="PF13624">
    <property type="entry name" value="SurA_N_3"/>
    <property type="match status" value="1"/>
</dbReference>
<evidence type="ECO:0000256" key="6">
    <source>
        <dbReference type="ARBA" id="ARBA00022989"/>
    </source>
</evidence>
<dbReference type="Gene3D" id="3.10.50.40">
    <property type="match status" value="1"/>
</dbReference>
<dbReference type="PANTHER" id="PTHR47529">
    <property type="entry name" value="PEPTIDYL-PROLYL CIS-TRANS ISOMERASE D"/>
    <property type="match status" value="1"/>
</dbReference>
<keyword evidence="14" id="KW-0697">Rotamase</keyword>
<accession>A0ABU5HZV3</accession>
<dbReference type="SUPFAM" id="SSF109998">
    <property type="entry name" value="Triger factor/SurA peptide-binding domain-like"/>
    <property type="match status" value="1"/>
</dbReference>
<evidence type="ECO:0000256" key="11">
    <source>
        <dbReference type="ARBA" id="ARBA00038408"/>
    </source>
</evidence>
<evidence type="ECO:0000256" key="3">
    <source>
        <dbReference type="ARBA" id="ARBA00022475"/>
    </source>
</evidence>
<sequence length="629" mass="67324">MLNTLRNATTGWTAKILLVLLVASFAVWGIGDVFRAGNQNAVLSVGQTEVSLQEYALAYRQASSGISRQLGRPLTAEEAEVFGIDQTVLSQLVSGAILTEQARSIGLGISDQRLARLIADDPSFQDASGSFSRAQFRNLLSEVGLREADYIAFQEDAAMRTQIVDAVTNGIVLPKAYEQAIGLFNGERRNVSYISVGPAALDGEPEPTDEALQTYFEANKATYAAPEYRGLKVARLTREAIANEDAVTEEAIAADYAQYQSRYGQPERREVSQIVFPDRAAAEEAARKLADGATFENVARAAGKNPADTSLGLVSREEIPTPNIRDAAFSLNSGQTSDVIDGRFGPTIVRVGAIEPASVRPLEEVSGEIRRALALNNASDALNAAYQTYEDARAGGATFDEAVEEAGLKIETYPAVDSEGRDPSGDPVEGVAGAGELLREVFQTEPGFDNIPIPSDDNGYLFFDVTDVQPARDRTLDEVRERVVADWTQAELLRLVEERATALAEAARGGKPLQEIAEENGLTVENASGITRQSGAAEIGSQASAAAFSVGRGGVASAKGRGALEQVVLKVDEVAPPASPLDNVNQTQISQVQSGLTNDLVQSYVSRARTQFPLEVYPNGIENAKSMMR</sequence>
<dbReference type="PROSITE" id="PS50198">
    <property type="entry name" value="PPIC_PPIASE_2"/>
    <property type="match status" value="1"/>
</dbReference>
<reference evidence="17 18" key="1">
    <citation type="submission" date="2023-12" db="EMBL/GenBank/DDBJ databases">
        <title>Description of Novel Strain Fulvimarina sp. 2208YS6-2-32 isolated from Uroteuthis (Photololigo) edulis.</title>
        <authorList>
            <person name="Park J.-S."/>
        </authorList>
    </citation>
    <scope>NUCLEOTIDE SEQUENCE [LARGE SCALE GENOMIC DNA]</scope>
    <source>
        <strain evidence="17 18">2208YS6-2-32</strain>
    </source>
</reference>
<keyword evidence="7 15" id="KW-0472">Membrane</keyword>
<keyword evidence="3" id="KW-1003">Cell membrane</keyword>
<gene>
    <name evidence="17" type="ORF">U0C82_05770</name>
</gene>
<evidence type="ECO:0000256" key="15">
    <source>
        <dbReference type="SAM" id="Phobius"/>
    </source>
</evidence>
<dbReference type="SUPFAM" id="SSF54534">
    <property type="entry name" value="FKBP-like"/>
    <property type="match status" value="1"/>
</dbReference>
<evidence type="ECO:0000256" key="14">
    <source>
        <dbReference type="PROSITE-ProRule" id="PRU00278"/>
    </source>
</evidence>
<comment type="caution">
    <text evidence="17">The sequence shown here is derived from an EMBL/GenBank/DDBJ whole genome shotgun (WGS) entry which is preliminary data.</text>
</comment>
<evidence type="ECO:0000313" key="17">
    <source>
        <dbReference type="EMBL" id="MDY8108660.1"/>
    </source>
</evidence>
<evidence type="ECO:0000256" key="10">
    <source>
        <dbReference type="ARBA" id="ARBA00031484"/>
    </source>
</evidence>
<dbReference type="Proteomes" id="UP001294412">
    <property type="component" value="Unassembled WGS sequence"/>
</dbReference>
<evidence type="ECO:0000256" key="12">
    <source>
        <dbReference type="ARBA" id="ARBA00040743"/>
    </source>
</evidence>
<keyword evidence="5 15" id="KW-0812">Transmembrane</keyword>
<evidence type="ECO:0000256" key="5">
    <source>
        <dbReference type="ARBA" id="ARBA00022692"/>
    </source>
</evidence>
<dbReference type="InterPro" id="IPR052029">
    <property type="entry name" value="PpiD_chaperone"/>
</dbReference>
<feature type="domain" description="PpiC" evidence="16">
    <location>
        <begin position="266"/>
        <end position="353"/>
    </location>
</feature>
<organism evidence="17 18">
    <name type="scientific">Fulvimarina uroteuthidis</name>
    <dbReference type="NCBI Taxonomy" id="3098149"/>
    <lineage>
        <taxon>Bacteria</taxon>
        <taxon>Pseudomonadati</taxon>
        <taxon>Pseudomonadota</taxon>
        <taxon>Alphaproteobacteria</taxon>
        <taxon>Hyphomicrobiales</taxon>
        <taxon>Aurantimonadaceae</taxon>
        <taxon>Fulvimarina</taxon>
    </lineage>
</organism>
<dbReference type="Pfam" id="PF13145">
    <property type="entry name" value="Rotamase_2"/>
    <property type="match status" value="2"/>
</dbReference>
<feature type="transmembrane region" description="Helical" evidence="15">
    <location>
        <begin position="12"/>
        <end position="31"/>
    </location>
</feature>
<evidence type="ECO:0000256" key="2">
    <source>
        <dbReference type="ARBA" id="ARBA00018370"/>
    </source>
</evidence>
<protein>
    <recommendedName>
        <fullName evidence="2">Parvulin-like PPIase</fullName>
    </recommendedName>
    <alternativeName>
        <fullName evidence="9">Peptidyl-prolyl cis-trans isomerase plp</fullName>
    </alternativeName>
    <alternativeName>
        <fullName evidence="12">Periplasmic chaperone PpiD</fullName>
    </alternativeName>
    <alternativeName>
        <fullName evidence="13">Periplasmic folding chaperone</fullName>
    </alternativeName>
    <alternativeName>
        <fullName evidence="10">Rotamase plp</fullName>
    </alternativeName>
</protein>
<keyword evidence="4" id="KW-0997">Cell inner membrane</keyword>
<dbReference type="PANTHER" id="PTHR47529:SF1">
    <property type="entry name" value="PERIPLASMIC CHAPERONE PPID"/>
    <property type="match status" value="1"/>
</dbReference>
<dbReference type="RefSeq" id="WP_322186138.1">
    <property type="nucleotide sequence ID" value="NZ_JAXLPB010000002.1"/>
</dbReference>
<dbReference type="GO" id="GO:0016853">
    <property type="term" value="F:isomerase activity"/>
    <property type="evidence" value="ECO:0007669"/>
    <property type="project" value="UniProtKB-KW"/>
</dbReference>
<dbReference type="InterPro" id="IPR000297">
    <property type="entry name" value="PPIase_PpiC"/>
</dbReference>
<keyword evidence="8" id="KW-0143">Chaperone</keyword>
<keyword evidence="6 15" id="KW-1133">Transmembrane helix</keyword>
<proteinExistence type="inferred from homology"/>
<dbReference type="EMBL" id="JAXLPB010000002">
    <property type="protein sequence ID" value="MDY8108660.1"/>
    <property type="molecule type" value="Genomic_DNA"/>
</dbReference>
<keyword evidence="14 17" id="KW-0413">Isomerase</keyword>
<evidence type="ECO:0000256" key="8">
    <source>
        <dbReference type="ARBA" id="ARBA00023186"/>
    </source>
</evidence>